<name>A0A2S7U8X4_9FLAO</name>
<feature type="chain" id="PRO_5015753789" evidence="1">
    <location>
        <begin position="20"/>
        <end position="545"/>
    </location>
</feature>
<sequence>MKKILIALVALTTMQITIAQDNRGTFSGGFESNSQWYQDDEGLGTMAPQDQLRSNNYFTLRYSYDKFTAGIQYELFAPNPLLGYFEGFEGNAIGTYYLNFKHKGLDITGGHFYDQFGSGLIYRSWEDRQLGIDNSIRGVRVKYDFTDYLNATAFTGNQRVGFEISDGTVTGVNTELDLSTALDLETGVQIGASYVNRFQSSGSPDLNFPADIGAYSVRADLTFEKFFIGTEYVYKEPDAFVLNNVVSNFNYQDGRALLVNTGYATKGLGINATIRAIENMGFYSDREQTGNPFLLNTINYVPGYTKQQDYAVSNIYVYAPQALVSPIEGKAGEIGGQVDVYYTSKKGSLLGGKYGTKFEFNYANWSGLDATFDLTNNTYDASLLSRGEKYFEEYSIAVKKRFSSNFSTIFTAVHTEYNAAIIEGPTSDFFLNGDAFIIDALYKLDGGRSVRMDLQHLSADADRGNWAAATAEYAFSPYLSMYVTDLYNYDETDIHYYSVGGSYTKGRTRVAMNYGRQRGGLVCVGGVCRFVPENTGLTLNISTNF</sequence>
<dbReference type="EMBL" id="MTPW01000001">
    <property type="protein sequence ID" value="PQJ31057.1"/>
    <property type="molecule type" value="Genomic_DNA"/>
</dbReference>
<organism evidence="2 3">
    <name type="scientific">Nonlabens arenilitoris</name>
    <dbReference type="NCBI Taxonomy" id="1217969"/>
    <lineage>
        <taxon>Bacteria</taxon>
        <taxon>Pseudomonadati</taxon>
        <taxon>Bacteroidota</taxon>
        <taxon>Flavobacteriia</taxon>
        <taxon>Flavobacteriales</taxon>
        <taxon>Flavobacteriaceae</taxon>
        <taxon>Nonlabens</taxon>
    </lineage>
</organism>
<evidence type="ECO:0000256" key="1">
    <source>
        <dbReference type="SAM" id="SignalP"/>
    </source>
</evidence>
<dbReference type="RefSeq" id="WP_105070211.1">
    <property type="nucleotide sequence ID" value="NZ_MTPW01000001.1"/>
</dbReference>
<dbReference type="OrthoDB" id="5480631at2"/>
<keyword evidence="1" id="KW-0732">Signal</keyword>
<gene>
    <name evidence="2" type="ORF">BST92_03555</name>
</gene>
<dbReference type="InterPro" id="IPR046070">
    <property type="entry name" value="DUF6029"/>
</dbReference>
<accession>A0A2S7U8X4</accession>
<evidence type="ECO:0000313" key="2">
    <source>
        <dbReference type="EMBL" id="PQJ31057.1"/>
    </source>
</evidence>
<keyword evidence="3" id="KW-1185">Reference proteome</keyword>
<reference evidence="2 3" key="1">
    <citation type="submission" date="2017-01" db="EMBL/GenBank/DDBJ databases">
        <title>Trade-off between light-utilization and light-protection in marine flavobacteria.</title>
        <authorList>
            <person name="Kumagai Y."/>
            <person name="Yoshizawa S."/>
            <person name="Kogure K."/>
            <person name="Iwasaki W."/>
        </authorList>
    </citation>
    <scope>NUCLEOTIDE SEQUENCE [LARGE SCALE GENOMIC DNA]</scope>
    <source>
        <strain evidence="2 3">KCTC 32109</strain>
    </source>
</reference>
<proteinExistence type="predicted"/>
<dbReference type="Proteomes" id="UP000239747">
    <property type="component" value="Unassembled WGS sequence"/>
</dbReference>
<evidence type="ECO:0000313" key="3">
    <source>
        <dbReference type="Proteomes" id="UP000239747"/>
    </source>
</evidence>
<comment type="caution">
    <text evidence="2">The sequence shown here is derived from an EMBL/GenBank/DDBJ whole genome shotgun (WGS) entry which is preliminary data.</text>
</comment>
<dbReference type="Pfam" id="PF19494">
    <property type="entry name" value="DUF6029"/>
    <property type="match status" value="1"/>
</dbReference>
<protein>
    <submittedName>
        <fullName evidence="2">Uncharacterized protein</fullName>
    </submittedName>
</protein>
<dbReference type="AlphaFoldDB" id="A0A2S7U8X4"/>
<feature type="signal peptide" evidence="1">
    <location>
        <begin position="1"/>
        <end position="19"/>
    </location>
</feature>